<evidence type="ECO:0008006" key="4">
    <source>
        <dbReference type="Google" id="ProtNLM"/>
    </source>
</evidence>
<evidence type="ECO:0000256" key="1">
    <source>
        <dbReference type="SAM" id="MobiDB-lite"/>
    </source>
</evidence>
<dbReference type="InterPro" id="IPR040256">
    <property type="entry name" value="At4g02000-like"/>
</dbReference>
<dbReference type="AlphaFoldDB" id="A0A453BHM8"/>
<reference evidence="3" key="1">
    <citation type="journal article" date="2014" name="Science">
        <title>Ancient hybridizations among the ancestral genomes of bread wheat.</title>
        <authorList>
            <consortium name="International Wheat Genome Sequencing Consortium,"/>
            <person name="Marcussen T."/>
            <person name="Sandve S.R."/>
            <person name="Heier L."/>
            <person name="Spannagl M."/>
            <person name="Pfeifer M."/>
            <person name="Jakobsen K.S."/>
            <person name="Wulff B.B."/>
            <person name="Steuernagel B."/>
            <person name="Mayer K.F."/>
            <person name="Olsen O.A."/>
        </authorList>
    </citation>
    <scope>NUCLEOTIDE SEQUENCE [LARGE SCALE GENOMIC DNA]</scope>
    <source>
        <strain evidence="3">cv. AL8/78</strain>
    </source>
</reference>
<dbReference type="Proteomes" id="UP000015105">
    <property type="component" value="Chromosome 2D"/>
</dbReference>
<dbReference type="PANTHER" id="PTHR31286">
    <property type="entry name" value="GLYCINE-RICH CELL WALL STRUCTURAL PROTEIN 1.8-LIKE"/>
    <property type="match status" value="1"/>
</dbReference>
<reference evidence="2" key="3">
    <citation type="journal article" date="2017" name="Nature">
        <title>Genome sequence of the progenitor of the wheat D genome Aegilops tauschii.</title>
        <authorList>
            <person name="Luo M.C."/>
            <person name="Gu Y.Q."/>
            <person name="Puiu D."/>
            <person name="Wang H."/>
            <person name="Twardziok S.O."/>
            <person name="Deal K.R."/>
            <person name="Huo N."/>
            <person name="Zhu T."/>
            <person name="Wang L."/>
            <person name="Wang Y."/>
            <person name="McGuire P.E."/>
            <person name="Liu S."/>
            <person name="Long H."/>
            <person name="Ramasamy R.K."/>
            <person name="Rodriguez J.C."/>
            <person name="Van S.L."/>
            <person name="Yuan L."/>
            <person name="Wang Z."/>
            <person name="Xia Z."/>
            <person name="Xiao L."/>
            <person name="Anderson O.D."/>
            <person name="Ouyang S."/>
            <person name="Liang Y."/>
            <person name="Zimin A.V."/>
            <person name="Pertea G."/>
            <person name="Qi P."/>
            <person name="Bennetzen J.L."/>
            <person name="Dai X."/>
            <person name="Dawson M.W."/>
            <person name="Muller H.G."/>
            <person name="Kugler K."/>
            <person name="Rivarola-Duarte L."/>
            <person name="Spannagl M."/>
            <person name="Mayer K.F.X."/>
            <person name="Lu F.H."/>
            <person name="Bevan M.W."/>
            <person name="Leroy P."/>
            <person name="Li P."/>
            <person name="You F.M."/>
            <person name="Sun Q."/>
            <person name="Liu Z."/>
            <person name="Lyons E."/>
            <person name="Wicker T."/>
            <person name="Salzberg S.L."/>
            <person name="Devos K.M."/>
            <person name="Dvorak J."/>
        </authorList>
    </citation>
    <scope>NUCLEOTIDE SEQUENCE [LARGE SCALE GENOMIC DNA]</scope>
    <source>
        <strain evidence="2">cv. AL8/78</strain>
    </source>
</reference>
<dbReference type="EnsemblPlants" id="AET2Gv20510700.3">
    <property type="protein sequence ID" value="AET2Gv20510700.3"/>
    <property type="gene ID" value="AET2Gv20510700"/>
</dbReference>
<name>A0A453BHM8_AEGTS</name>
<organism evidence="2 3">
    <name type="scientific">Aegilops tauschii subsp. strangulata</name>
    <name type="common">Goatgrass</name>
    <dbReference type="NCBI Taxonomy" id="200361"/>
    <lineage>
        <taxon>Eukaryota</taxon>
        <taxon>Viridiplantae</taxon>
        <taxon>Streptophyta</taxon>
        <taxon>Embryophyta</taxon>
        <taxon>Tracheophyta</taxon>
        <taxon>Spermatophyta</taxon>
        <taxon>Magnoliopsida</taxon>
        <taxon>Liliopsida</taxon>
        <taxon>Poales</taxon>
        <taxon>Poaceae</taxon>
        <taxon>BOP clade</taxon>
        <taxon>Pooideae</taxon>
        <taxon>Triticodae</taxon>
        <taxon>Triticeae</taxon>
        <taxon>Triticinae</taxon>
        <taxon>Aegilops</taxon>
    </lineage>
</organism>
<reference evidence="3" key="2">
    <citation type="journal article" date="2017" name="Nat. Plants">
        <title>The Aegilops tauschii genome reveals multiple impacts of transposons.</title>
        <authorList>
            <person name="Zhao G."/>
            <person name="Zou C."/>
            <person name="Li K."/>
            <person name="Wang K."/>
            <person name="Li T."/>
            <person name="Gao L."/>
            <person name="Zhang X."/>
            <person name="Wang H."/>
            <person name="Yang Z."/>
            <person name="Liu X."/>
            <person name="Jiang W."/>
            <person name="Mao L."/>
            <person name="Kong X."/>
            <person name="Jiao Y."/>
            <person name="Jia J."/>
        </authorList>
    </citation>
    <scope>NUCLEOTIDE SEQUENCE [LARGE SCALE GENOMIC DNA]</scope>
    <source>
        <strain evidence="3">cv. AL8/78</strain>
    </source>
</reference>
<dbReference type="Gramene" id="AET2Gv20510700.3">
    <property type="protein sequence ID" value="AET2Gv20510700.3"/>
    <property type="gene ID" value="AET2Gv20510700"/>
</dbReference>
<dbReference type="PANTHER" id="PTHR31286:SF167">
    <property type="entry name" value="OS09G0268800 PROTEIN"/>
    <property type="match status" value="1"/>
</dbReference>
<dbReference type="STRING" id="200361.A0A453BHM8"/>
<keyword evidence="3" id="KW-1185">Reference proteome</keyword>
<feature type="region of interest" description="Disordered" evidence="1">
    <location>
        <begin position="272"/>
        <end position="293"/>
    </location>
</feature>
<evidence type="ECO:0000313" key="3">
    <source>
        <dbReference type="Proteomes" id="UP000015105"/>
    </source>
</evidence>
<protein>
    <recommendedName>
        <fullName evidence="4">DUF4283 domain-containing protein</fullName>
    </recommendedName>
</protein>
<accession>A0A453BHM8</accession>
<feature type="region of interest" description="Disordered" evidence="1">
    <location>
        <begin position="21"/>
        <end position="42"/>
    </location>
</feature>
<proteinExistence type="predicted"/>
<reference evidence="2" key="4">
    <citation type="submission" date="2019-03" db="UniProtKB">
        <authorList>
            <consortium name="EnsemblPlants"/>
        </authorList>
    </citation>
    <scope>IDENTIFICATION</scope>
</reference>
<reference evidence="2" key="5">
    <citation type="journal article" date="2021" name="G3 (Bethesda)">
        <title>Aegilops tauschii genome assembly Aet v5.0 features greater sequence contiguity and improved annotation.</title>
        <authorList>
            <person name="Wang L."/>
            <person name="Zhu T."/>
            <person name="Rodriguez J.C."/>
            <person name="Deal K.R."/>
            <person name="Dubcovsky J."/>
            <person name="McGuire P.E."/>
            <person name="Lux T."/>
            <person name="Spannagl M."/>
            <person name="Mayer K.F.X."/>
            <person name="Baldrich P."/>
            <person name="Meyers B.C."/>
            <person name="Huo N."/>
            <person name="Gu Y.Q."/>
            <person name="Zhou H."/>
            <person name="Devos K.M."/>
            <person name="Bennetzen J.L."/>
            <person name="Unver T."/>
            <person name="Budak H."/>
            <person name="Gulick P.J."/>
            <person name="Galiba G."/>
            <person name="Kalapos B."/>
            <person name="Nelson D.R."/>
            <person name="Li P."/>
            <person name="You F.M."/>
            <person name="Luo M.C."/>
            <person name="Dvorak J."/>
        </authorList>
    </citation>
    <scope>NUCLEOTIDE SEQUENCE [LARGE SCALE GENOMIC DNA]</scope>
    <source>
        <strain evidence="2">cv. AL8/78</strain>
    </source>
</reference>
<sequence>RWKKKQSSRDRLAIWRRRRERGGEMAAANPAETPARRGVNTGVGSGGGLIPVLEWDDIKAKSRRILRRSTNRARCWERMKKRAKDLLHGSPGEIVSDLEGEVTTHGCNGKNMRIPVESREINGENSFLSLKWKILLRSISMEENSTDPGGGELFPLRDGKGKLGIKGSVHIYIIRGKGEIRASFLWKLPIQDLLFLVKCINSVPAISTLGERNSYFSSRSLCFGNPTRIKEKSLLPIPLCLSPAVQFWACRGNMEKKGEAEKEMNTMAARREPAVPSGGGSTPHNNEGAVERRPRGGCSPLIIDMEAARRAISGSLVVGCFLSPFQVNPQILVNELRAISAWKLQGGVTVQEVASVDGRFVLNFSIEEDRKFVLKAQPWHYKLDGIIFAEFDDKGDPAEIDLGAMAIWAQVRDLPFEIKTESVGRSLGGQIGEVIAVSHRNHMIVEKFLRIRVKIPLHEPLKHRVEFTPLGGDESIQFDVRYEKLPLYCECCGLVGHTSERFCRIPKEIRVASFPKNLSVDAYWKGQLASKRAIMFNGPNSNIMPGLQRE</sequence>
<evidence type="ECO:0000313" key="2">
    <source>
        <dbReference type="EnsemblPlants" id="AET2Gv20510700.3"/>
    </source>
</evidence>